<comment type="caution">
    <text evidence="3">The sequence shown here is derived from an EMBL/GenBank/DDBJ whole genome shotgun (WGS) entry which is preliminary data.</text>
</comment>
<dbReference type="PANTHER" id="PTHR46696:SF1">
    <property type="entry name" value="CYTOCHROME P450 YJIB-RELATED"/>
    <property type="match status" value="1"/>
</dbReference>
<organism evidence="3 4">
    <name type="scientific">Streptomyces thermolineatus</name>
    <dbReference type="NCBI Taxonomy" id="44033"/>
    <lineage>
        <taxon>Bacteria</taxon>
        <taxon>Bacillati</taxon>
        <taxon>Actinomycetota</taxon>
        <taxon>Actinomycetes</taxon>
        <taxon>Kitasatosporales</taxon>
        <taxon>Streptomycetaceae</taxon>
        <taxon>Streptomyces</taxon>
    </lineage>
</organism>
<evidence type="ECO:0000313" key="4">
    <source>
        <dbReference type="Proteomes" id="UP001501358"/>
    </source>
</evidence>
<gene>
    <name evidence="3" type="ORF">GCM10010406_22350</name>
</gene>
<dbReference type="Gene3D" id="1.10.630.10">
    <property type="entry name" value="Cytochrome P450"/>
    <property type="match status" value="1"/>
</dbReference>
<dbReference type="PROSITE" id="PS00086">
    <property type="entry name" value="CYTOCHROME_P450"/>
    <property type="match status" value="1"/>
</dbReference>
<sequence>MATPPMPDDLETLVPEPWTGREFEADPAPFLERLRAAHGPVAPVELMGVRLWMVLDYRESLEILQDETAWRKDMSHWRAMTQGRVPRDWSLLSTGLTRRSMMSYDGEEHRQASIVLDRAIRPFQHPTHPRARALREAVARIADELLDLMTEGGDGTGTADLCAQYTRPLPVMVVGRLFGFPADLDDELLMDVWRALDGSTDTVAAAERLIAAMERLVERKKAEPGDDLVSGLLAASPGLPAAQLAVELYQVLSVGADSTGNLIANTVLEVLRGNAGACAALASGRTGEAVNHAAIACPPIGALPLRFAVSDVPVGRYVIAAGDPVAVSVVAAHRDPAFAGRLAADALHSTRAHLAWGAGQHQCPARDLAGSIVSIALERLFARFSRLEPVEPLDELPWRATLSVRSLRALVVRYELAPVRPGGEGREVTQEADSVAQAPRPERPRTGLRRLLEALRRRVG</sequence>
<dbReference type="InterPro" id="IPR017972">
    <property type="entry name" value="Cyt_P450_CS"/>
</dbReference>
<reference evidence="4" key="1">
    <citation type="journal article" date="2019" name="Int. J. Syst. Evol. Microbiol.">
        <title>The Global Catalogue of Microorganisms (GCM) 10K type strain sequencing project: providing services to taxonomists for standard genome sequencing and annotation.</title>
        <authorList>
            <consortium name="The Broad Institute Genomics Platform"/>
            <consortium name="The Broad Institute Genome Sequencing Center for Infectious Disease"/>
            <person name="Wu L."/>
            <person name="Ma J."/>
        </authorList>
    </citation>
    <scope>NUCLEOTIDE SEQUENCE [LARGE SCALE GENOMIC DNA]</scope>
    <source>
        <strain evidence="4">JCM 6307</strain>
    </source>
</reference>
<dbReference type="SUPFAM" id="SSF48264">
    <property type="entry name" value="Cytochrome P450"/>
    <property type="match status" value="1"/>
</dbReference>
<dbReference type="PRINTS" id="PR00359">
    <property type="entry name" value="BP450"/>
</dbReference>
<accession>A0ABP5YTU9</accession>
<dbReference type="RefSeq" id="WP_344383075.1">
    <property type="nucleotide sequence ID" value="NZ_BAAATA010000010.1"/>
</dbReference>
<protein>
    <submittedName>
        <fullName evidence="3">Cytochrome P450</fullName>
    </submittedName>
</protein>
<dbReference type="EMBL" id="BAAATA010000010">
    <property type="protein sequence ID" value="GAA2485680.1"/>
    <property type="molecule type" value="Genomic_DNA"/>
</dbReference>
<comment type="similarity">
    <text evidence="1">Belongs to the cytochrome P450 family.</text>
</comment>
<name>A0ABP5YTU9_9ACTN</name>
<dbReference type="InterPro" id="IPR002397">
    <property type="entry name" value="Cyt_P450_B"/>
</dbReference>
<dbReference type="PANTHER" id="PTHR46696">
    <property type="entry name" value="P450, PUTATIVE (EUROFUNG)-RELATED"/>
    <property type="match status" value="1"/>
</dbReference>
<evidence type="ECO:0000256" key="2">
    <source>
        <dbReference type="SAM" id="MobiDB-lite"/>
    </source>
</evidence>
<evidence type="ECO:0000256" key="1">
    <source>
        <dbReference type="ARBA" id="ARBA00010617"/>
    </source>
</evidence>
<feature type="region of interest" description="Disordered" evidence="2">
    <location>
        <begin position="421"/>
        <end position="447"/>
    </location>
</feature>
<proteinExistence type="inferred from homology"/>
<dbReference type="InterPro" id="IPR036396">
    <property type="entry name" value="Cyt_P450_sf"/>
</dbReference>
<dbReference type="Proteomes" id="UP001501358">
    <property type="component" value="Unassembled WGS sequence"/>
</dbReference>
<evidence type="ECO:0000313" key="3">
    <source>
        <dbReference type="EMBL" id="GAA2485680.1"/>
    </source>
</evidence>
<keyword evidence="4" id="KW-1185">Reference proteome</keyword>